<evidence type="ECO:0000313" key="2">
    <source>
        <dbReference type="EMBL" id="KAE9986296.1"/>
    </source>
</evidence>
<dbReference type="EMBL" id="WNWS01000032">
    <property type="protein sequence ID" value="KAE9986296.1"/>
    <property type="molecule type" value="Genomic_DNA"/>
</dbReference>
<name>A0A8H3ZCG9_VENIN</name>
<evidence type="ECO:0000313" key="3">
    <source>
        <dbReference type="EMBL" id="KAE9993984.1"/>
    </source>
</evidence>
<feature type="region of interest" description="Disordered" evidence="1">
    <location>
        <begin position="1"/>
        <end position="156"/>
    </location>
</feature>
<feature type="compositionally biased region" description="Polar residues" evidence="1">
    <location>
        <begin position="59"/>
        <end position="73"/>
    </location>
</feature>
<dbReference type="AlphaFoldDB" id="A0A8H3ZCG9"/>
<protein>
    <submittedName>
        <fullName evidence="3">Uncharacterized protein</fullName>
    </submittedName>
</protein>
<dbReference type="Proteomes" id="UP000490939">
    <property type="component" value="Unassembled WGS sequence"/>
</dbReference>
<sequence length="273" mass="30071">MPQGEEPPRRPRRPLQPYVETVIDVDDVDRQSAGGQQNPTPIKPDIPKSDKPVHGAPTPGQSANPSNTGSSSVGGRAAVNVSGGPTVPTFGSRRDGPRGFGRSREEEMHPSVATPVSQNGGPRPFIAQRNDNSRSSNLPPPRGRSHDQSRSPHTPRYYVERAQQVRRDGPRQGDIVSHLYNLFRDADYNGEEEPEFKLLNGHRLRGLTRAAYDQLPMEDQVAARPHLRGRFLLSTGMSQEEVNVAVEMEMEGEDERDIEATICSMRAAAAEGW</sequence>
<dbReference type="EMBL" id="WNWR01000016">
    <property type="protein sequence ID" value="KAE9993984.1"/>
    <property type="molecule type" value="Genomic_DNA"/>
</dbReference>
<accession>A0A8H3ZCG9</accession>
<organism evidence="3 5">
    <name type="scientific">Venturia inaequalis</name>
    <name type="common">Apple scab fungus</name>
    <dbReference type="NCBI Taxonomy" id="5025"/>
    <lineage>
        <taxon>Eukaryota</taxon>
        <taxon>Fungi</taxon>
        <taxon>Dikarya</taxon>
        <taxon>Ascomycota</taxon>
        <taxon>Pezizomycotina</taxon>
        <taxon>Dothideomycetes</taxon>
        <taxon>Pleosporomycetidae</taxon>
        <taxon>Venturiales</taxon>
        <taxon>Venturiaceae</taxon>
        <taxon>Venturia</taxon>
    </lineage>
</organism>
<comment type="caution">
    <text evidence="3">The sequence shown here is derived from an EMBL/GenBank/DDBJ whole genome shotgun (WGS) entry which is preliminary data.</text>
</comment>
<dbReference type="OrthoDB" id="10528195at2759"/>
<proteinExistence type="predicted"/>
<feature type="compositionally biased region" description="Basic and acidic residues" evidence="1">
    <location>
        <begin position="92"/>
        <end position="109"/>
    </location>
</feature>
<evidence type="ECO:0000256" key="1">
    <source>
        <dbReference type="SAM" id="MobiDB-lite"/>
    </source>
</evidence>
<dbReference type="Proteomes" id="UP000447873">
    <property type="component" value="Unassembled WGS sequence"/>
</dbReference>
<gene>
    <name evidence="3" type="ORF">EG327_002024</name>
    <name evidence="2" type="ORF">EG328_006027</name>
</gene>
<evidence type="ECO:0000313" key="5">
    <source>
        <dbReference type="Proteomes" id="UP000490939"/>
    </source>
</evidence>
<reference evidence="3 5" key="1">
    <citation type="submission" date="2019-07" db="EMBL/GenBank/DDBJ databases">
        <title>Venturia inaequalis Genome Resource.</title>
        <authorList>
            <person name="Lichtner F.J."/>
        </authorList>
    </citation>
    <scope>NUCLEOTIDE SEQUENCE [LARGE SCALE GENOMIC DNA]</scope>
    <source>
        <strain evidence="2 4">120213</strain>
        <strain evidence="3 5">DMI_063113</strain>
    </source>
</reference>
<keyword evidence="5" id="KW-1185">Reference proteome</keyword>
<evidence type="ECO:0000313" key="4">
    <source>
        <dbReference type="Proteomes" id="UP000447873"/>
    </source>
</evidence>